<dbReference type="Gene3D" id="3.40.30.10">
    <property type="entry name" value="Glutaredoxin"/>
    <property type="match status" value="1"/>
</dbReference>
<dbReference type="InterPro" id="IPR036249">
    <property type="entry name" value="Thioredoxin-like_sf"/>
</dbReference>
<accession>A0A8H7E7Q0</accession>
<feature type="compositionally biased region" description="Basic and acidic residues" evidence="1">
    <location>
        <begin position="266"/>
        <end position="275"/>
    </location>
</feature>
<keyword evidence="3" id="KW-1185">Reference proteome</keyword>
<dbReference type="AlphaFoldDB" id="A0A8H7E7Q0"/>
<evidence type="ECO:0000256" key="1">
    <source>
        <dbReference type="SAM" id="MobiDB-lite"/>
    </source>
</evidence>
<feature type="compositionally biased region" description="Low complexity" evidence="1">
    <location>
        <begin position="105"/>
        <end position="124"/>
    </location>
</feature>
<sequence>MADTTPKSYSADSTLYLYTSLTAGSSHIITATSRLETILKANKIPFRALDVATDEKARMLWGRRSKGKKLPGLVKYGSIVGDLEEIEEWNEYGELRQQIGITPVAAPTPTASATNTPSKASASPMPVPELALKTPSDMPSPSPLSKETSEEVDSSPMSASRKGETPLTMAMRQAGAEAAKRAGEKKGSKSTAPISARDLEATEMPMPAIEAKMARSVEEPGISANTTAAKIPEKLAEEGAKRTSVDKIAEEDAKRTNTDQVTNSHGKNEQKDVGLSKEATMIEASRAGSMPKVKSPLSEDTAATSSTNLDAAGLGPGPRTHRGSSVSLAPKEQIEEIEKRNTIPEETEDTDESRTKVAAQDRETPSTSMAGKGKRLEKAASATVAGLKTTDEGEAAAMRGIHPQEQDAKDPEGAGASVGD</sequence>
<dbReference type="GO" id="GO:0005737">
    <property type="term" value="C:cytoplasm"/>
    <property type="evidence" value="ECO:0007669"/>
    <property type="project" value="TreeGrafter"/>
</dbReference>
<dbReference type="PANTHER" id="PTHR12232">
    <property type="entry name" value="SH3 DOMAIN-BINDING GLUTAMIC ACID-RICH-LIKE PROTEIN"/>
    <property type="match status" value="1"/>
</dbReference>
<evidence type="ECO:0008006" key="4">
    <source>
        <dbReference type="Google" id="ProtNLM"/>
    </source>
</evidence>
<feature type="compositionally biased region" description="Basic and acidic residues" evidence="1">
    <location>
        <begin position="402"/>
        <end position="412"/>
    </location>
</feature>
<dbReference type="EMBL" id="JAACFV010000020">
    <property type="protein sequence ID" value="KAF7511480.1"/>
    <property type="molecule type" value="Genomic_DNA"/>
</dbReference>
<feature type="compositionally biased region" description="Basic and acidic residues" evidence="1">
    <location>
        <begin position="231"/>
        <end position="257"/>
    </location>
</feature>
<gene>
    <name evidence="2" type="ORF">GJ744_004669</name>
</gene>
<name>A0A8H7E7Q0_9EURO</name>
<comment type="caution">
    <text evidence="2">The sequence shown here is derived from an EMBL/GenBank/DDBJ whole genome shotgun (WGS) entry which is preliminary data.</text>
</comment>
<reference evidence="2" key="1">
    <citation type="submission" date="2020-02" db="EMBL/GenBank/DDBJ databases">
        <authorList>
            <person name="Palmer J.M."/>
        </authorList>
    </citation>
    <scope>NUCLEOTIDE SEQUENCE</scope>
    <source>
        <strain evidence="2">EPUS1.4</strain>
        <tissue evidence="2">Thallus</tissue>
    </source>
</reference>
<proteinExistence type="predicted"/>
<dbReference type="SUPFAM" id="SSF52833">
    <property type="entry name" value="Thioredoxin-like"/>
    <property type="match status" value="1"/>
</dbReference>
<evidence type="ECO:0000313" key="2">
    <source>
        <dbReference type="EMBL" id="KAF7511480.1"/>
    </source>
</evidence>
<feature type="compositionally biased region" description="Polar residues" evidence="1">
    <location>
        <begin position="137"/>
        <end position="146"/>
    </location>
</feature>
<dbReference type="OrthoDB" id="9932926at2759"/>
<protein>
    <recommendedName>
        <fullName evidence="4">Glutaredoxin domain-containing protein</fullName>
    </recommendedName>
</protein>
<feature type="compositionally biased region" description="Basic and acidic residues" evidence="1">
    <location>
        <begin position="178"/>
        <end position="187"/>
    </location>
</feature>
<dbReference type="PANTHER" id="PTHR12232:SF0">
    <property type="entry name" value="THIOREDOXIN DOMAIN-CONTAINING PROTEIN"/>
    <property type="match status" value="1"/>
</dbReference>
<evidence type="ECO:0000313" key="3">
    <source>
        <dbReference type="Proteomes" id="UP000606974"/>
    </source>
</evidence>
<feature type="compositionally biased region" description="Basic and acidic residues" evidence="1">
    <location>
        <begin position="332"/>
        <end position="343"/>
    </location>
</feature>
<feature type="region of interest" description="Disordered" evidence="1">
    <location>
        <begin position="105"/>
        <end position="420"/>
    </location>
</feature>
<feature type="compositionally biased region" description="Basic and acidic residues" evidence="1">
    <location>
        <begin position="352"/>
        <end position="364"/>
    </location>
</feature>
<dbReference type="Proteomes" id="UP000606974">
    <property type="component" value="Unassembled WGS sequence"/>
</dbReference>
<organism evidence="2 3">
    <name type="scientific">Endocarpon pusillum</name>
    <dbReference type="NCBI Taxonomy" id="364733"/>
    <lineage>
        <taxon>Eukaryota</taxon>
        <taxon>Fungi</taxon>
        <taxon>Dikarya</taxon>
        <taxon>Ascomycota</taxon>
        <taxon>Pezizomycotina</taxon>
        <taxon>Eurotiomycetes</taxon>
        <taxon>Chaetothyriomycetidae</taxon>
        <taxon>Verrucariales</taxon>
        <taxon>Verrucariaceae</taxon>
        <taxon>Endocarpon</taxon>
    </lineage>
</organism>
<dbReference type="InterPro" id="IPR051033">
    <property type="entry name" value="SH3BGR"/>
</dbReference>